<evidence type="ECO:0000256" key="2">
    <source>
        <dbReference type="ARBA" id="ARBA00010157"/>
    </source>
</evidence>
<feature type="transmembrane region" description="Helical" evidence="7">
    <location>
        <begin position="364"/>
        <end position="382"/>
    </location>
</feature>
<dbReference type="InterPro" id="IPR000731">
    <property type="entry name" value="SSD"/>
</dbReference>
<dbReference type="Proteomes" id="UP000229263">
    <property type="component" value="Unassembled WGS sequence"/>
</dbReference>
<name>A0ABX4N0N0_9MICC</name>
<dbReference type="Pfam" id="PF03176">
    <property type="entry name" value="MMPL"/>
    <property type="match status" value="2"/>
</dbReference>
<dbReference type="SUPFAM" id="SSF82866">
    <property type="entry name" value="Multidrug efflux transporter AcrB transmembrane domain"/>
    <property type="match status" value="2"/>
</dbReference>
<comment type="subcellular location">
    <subcellularLocation>
        <location evidence="1">Cell membrane</location>
        <topology evidence="1">Multi-pass membrane protein</topology>
    </subcellularLocation>
</comment>
<keyword evidence="10" id="KW-1185">Reference proteome</keyword>
<dbReference type="RefSeq" id="WP_066138618.1">
    <property type="nucleotide sequence ID" value="NZ_PGEY01000001.1"/>
</dbReference>
<feature type="transmembrane region" description="Helical" evidence="7">
    <location>
        <begin position="200"/>
        <end position="222"/>
    </location>
</feature>
<dbReference type="InterPro" id="IPR004869">
    <property type="entry name" value="MMPL_dom"/>
</dbReference>
<dbReference type="PANTHER" id="PTHR33406">
    <property type="entry name" value="MEMBRANE PROTEIN MJ1562-RELATED"/>
    <property type="match status" value="1"/>
</dbReference>
<keyword evidence="6 7" id="KW-0472">Membrane</keyword>
<evidence type="ECO:0000256" key="4">
    <source>
        <dbReference type="ARBA" id="ARBA00022692"/>
    </source>
</evidence>
<feature type="transmembrane region" description="Helical" evidence="7">
    <location>
        <begin position="644"/>
        <end position="669"/>
    </location>
</feature>
<evidence type="ECO:0000256" key="6">
    <source>
        <dbReference type="ARBA" id="ARBA00023136"/>
    </source>
</evidence>
<evidence type="ECO:0000256" key="3">
    <source>
        <dbReference type="ARBA" id="ARBA00022475"/>
    </source>
</evidence>
<feature type="transmembrane region" description="Helical" evidence="7">
    <location>
        <begin position="568"/>
        <end position="588"/>
    </location>
</feature>
<keyword evidence="4 7" id="KW-0812">Transmembrane</keyword>
<organism evidence="9 10">
    <name type="scientific">Glutamicibacter mysorens</name>
    <dbReference type="NCBI Taxonomy" id="257984"/>
    <lineage>
        <taxon>Bacteria</taxon>
        <taxon>Bacillati</taxon>
        <taxon>Actinomycetota</taxon>
        <taxon>Actinomycetes</taxon>
        <taxon>Micrococcales</taxon>
        <taxon>Micrococcaceae</taxon>
        <taxon>Glutamicibacter</taxon>
    </lineage>
</organism>
<dbReference type="EMBL" id="PGEY01000001">
    <property type="protein sequence ID" value="PJJ44016.1"/>
    <property type="molecule type" value="Genomic_DNA"/>
</dbReference>
<dbReference type="PROSITE" id="PS50156">
    <property type="entry name" value="SSD"/>
    <property type="match status" value="2"/>
</dbReference>
<feature type="transmembrane region" description="Helical" evidence="7">
    <location>
        <begin position="272"/>
        <end position="297"/>
    </location>
</feature>
<dbReference type="InterPro" id="IPR050545">
    <property type="entry name" value="Mycobact_MmpL"/>
</dbReference>
<evidence type="ECO:0000313" key="9">
    <source>
        <dbReference type="EMBL" id="PJJ44016.1"/>
    </source>
</evidence>
<dbReference type="PANTHER" id="PTHR33406:SF6">
    <property type="entry name" value="MEMBRANE PROTEIN YDGH-RELATED"/>
    <property type="match status" value="1"/>
</dbReference>
<sequence length="700" mass="73657">MKVPVISRVGDSLTSRRGARLWAGGIVAAILVLFGALSSVQAPARSASSLVGDSDSAKVAQLIDANSNESETTALLVASRGDGNALSDNDRAMIDRQADALGHAANVTAGRTMASEDQQAAMVPLSWNTVSDAADRETLKSIRSWIQDHPSADLQLQVTGPTAFAVDVTNAFAGADFTLLAVTVAIVAVLLILTYRSPVLWLIPLAVVAIADRSASLVANLLGNAFDLHFDSGVLSVLVFGAGTNYALLLISRYRDELHKHADHRQALAKAWASRFEAILTSNLTVVLALLTLGLAVMDDTRGLGIVCAVGLLIAAIFALFLLPPILAMCGRNAFWPLIPRPGQEAKTENFFGRAARSVMNRPGLNLTAMALLLLVLAGALTGTRIGLDQTQQFRTATESSSAMDLLAEHFPAGETQPVTVLAQGAGTGPLRDEFARLENVKRVGEASQLGTTAWQEFSVFPDVDPNSAKAQDLVQQLRDAAARGGDGQVLIGGQSAEQLDSHQMHLRDLYVIAPLIMMICFVMLGWLTRSWRTALALGVVNLLSAAAAVGLGSLVSSVVFEADALDVQVPLLAFVFLVALGVDYTIFLTQRVRQDAQALELHEAVALAASRTGSVITSAGLVLAGVFAALATLPLTVLGQLGLIVGLGVLLDTFVVRTLLLPALFAVLGSAKRPVFGHVSSPAEASAEPTTQKENNINA</sequence>
<feature type="transmembrane region" description="Helical" evidence="7">
    <location>
        <begin position="234"/>
        <end position="251"/>
    </location>
</feature>
<feature type="domain" description="SSD" evidence="8">
    <location>
        <begin position="218"/>
        <end position="329"/>
    </location>
</feature>
<evidence type="ECO:0000259" key="8">
    <source>
        <dbReference type="PROSITE" id="PS50156"/>
    </source>
</evidence>
<comment type="caution">
    <text evidence="9">The sequence shown here is derived from an EMBL/GenBank/DDBJ whole genome shotgun (WGS) entry which is preliminary data.</text>
</comment>
<proteinExistence type="inferred from homology"/>
<gene>
    <name evidence="9" type="ORF">ATK23_1227</name>
</gene>
<feature type="transmembrane region" description="Helical" evidence="7">
    <location>
        <begin position="616"/>
        <end position="638"/>
    </location>
</feature>
<feature type="transmembrane region" description="Helical" evidence="7">
    <location>
        <begin position="171"/>
        <end position="193"/>
    </location>
</feature>
<feature type="transmembrane region" description="Helical" evidence="7">
    <location>
        <begin position="535"/>
        <end position="556"/>
    </location>
</feature>
<evidence type="ECO:0000256" key="1">
    <source>
        <dbReference type="ARBA" id="ARBA00004651"/>
    </source>
</evidence>
<evidence type="ECO:0000313" key="10">
    <source>
        <dbReference type="Proteomes" id="UP000229263"/>
    </source>
</evidence>
<protein>
    <submittedName>
        <fullName evidence="9">RND superfamily putative drug exporter</fullName>
    </submittedName>
</protein>
<feature type="transmembrane region" description="Helical" evidence="7">
    <location>
        <begin position="510"/>
        <end position="528"/>
    </location>
</feature>
<feature type="domain" description="SSD" evidence="8">
    <location>
        <begin position="503"/>
        <end position="667"/>
    </location>
</feature>
<feature type="transmembrane region" description="Helical" evidence="7">
    <location>
        <begin position="21"/>
        <end position="40"/>
    </location>
</feature>
<accession>A0ABX4N0N0</accession>
<evidence type="ECO:0000256" key="7">
    <source>
        <dbReference type="SAM" id="Phobius"/>
    </source>
</evidence>
<feature type="transmembrane region" description="Helical" evidence="7">
    <location>
        <begin position="303"/>
        <end position="323"/>
    </location>
</feature>
<keyword evidence="3" id="KW-1003">Cell membrane</keyword>
<comment type="similarity">
    <text evidence="2">Belongs to the resistance-nodulation-cell division (RND) (TC 2.A.6) family. MmpL subfamily.</text>
</comment>
<reference evidence="9 10" key="1">
    <citation type="submission" date="2017-11" db="EMBL/GenBank/DDBJ databases">
        <title>Sequencing the genomes of 1000 actinobacteria strains.</title>
        <authorList>
            <person name="Klenk H.-P."/>
        </authorList>
    </citation>
    <scope>NUCLEOTIDE SEQUENCE [LARGE SCALE GENOMIC DNA]</scope>
    <source>
        <strain evidence="9 10">DSM 12798</strain>
    </source>
</reference>
<evidence type="ECO:0000256" key="5">
    <source>
        <dbReference type="ARBA" id="ARBA00022989"/>
    </source>
</evidence>
<dbReference type="Gene3D" id="1.20.1640.10">
    <property type="entry name" value="Multidrug efflux transporter AcrB transmembrane domain"/>
    <property type="match status" value="2"/>
</dbReference>
<keyword evidence="5 7" id="KW-1133">Transmembrane helix</keyword>